<dbReference type="Proteomes" id="UP000245207">
    <property type="component" value="Unassembled WGS sequence"/>
</dbReference>
<name>A0A2U1MYA7_ARTAN</name>
<evidence type="ECO:0000313" key="2">
    <source>
        <dbReference type="Proteomes" id="UP000245207"/>
    </source>
</evidence>
<dbReference type="PANTHER" id="PTHR46602:SF1">
    <property type="entry name" value="PROTEIN SUPPRESSOR OF GENE SILENCING 3"/>
    <property type="match status" value="1"/>
</dbReference>
<accession>A0A2U1MYA7</accession>
<dbReference type="GO" id="GO:0051607">
    <property type="term" value="P:defense response to virus"/>
    <property type="evidence" value="ECO:0007669"/>
    <property type="project" value="InterPro"/>
</dbReference>
<dbReference type="InterPro" id="IPR044287">
    <property type="entry name" value="SGS3"/>
</dbReference>
<dbReference type="EMBL" id="PKPP01004078">
    <property type="protein sequence ID" value="PWA66219.1"/>
    <property type="molecule type" value="Genomic_DNA"/>
</dbReference>
<evidence type="ECO:0000313" key="1">
    <source>
        <dbReference type="EMBL" id="PWA66219.1"/>
    </source>
</evidence>
<dbReference type="PANTHER" id="PTHR46602">
    <property type="entry name" value="PROTEIN SUPPRESSOR OF GENE SILENCING 3"/>
    <property type="match status" value="1"/>
</dbReference>
<dbReference type="GO" id="GO:0031047">
    <property type="term" value="P:regulatory ncRNA-mediated gene silencing"/>
    <property type="evidence" value="ECO:0007669"/>
    <property type="project" value="InterPro"/>
</dbReference>
<gene>
    <name evidence="1" type="ORF">CTI12_AA329270</name>
</gene>
<reference evidence="1 2" key="1">
    <citation type="journal article" date="2018" name="Mol. Plant">
        <title>The genome of Artemisia annua provides insight into the evolution of Asteraceae family and artemisinin biosynthesis.</title>
        <authorList>
            <person name="Shen Q."/>
            <person name="Zhang L."/>
            <person name="Liao Z."/>
            <person name="Wang S."/>
            <person name="Yan T."/>
            <person name="Shi P."/>
            <person name="Liu M."/>
            <person name="Fu X."/>
            <person name="Pan Q."/>
            <person name="Wang Y."/>
            <person name="Lv Z."/>
            <person name="Lu X."/>
            <person name="Zhang F."/>
            <person name="Jiang W."/>
            <person name="Ma Y."/>
            <person name="Chen M."/>
            <person name="Hao X."/>
            <person name="Li L."/>
            <person name="Tang Y."/>
            <person name="Lv G."/>
            <person name="Zhou Y."/>
            <person name="Sun X."/>
            <person name="Brodelius P.E."/>
            <person name="Rose J.K.C."/>
            <person name="Tang K."/>
        </authorList>
    </citation>
    <scope>NUCLEOTIDE SEQUENCE [LARGE SCALE GENOMIC DNA]</scope>
    <source>
        <strain evidence="2">cv. Huhao1</strain>
        <tissue evidence="1">Leaf</tissue>
    </source>
</reference>
<dbReference type="AlphaFoldDB" id="A0A2U1MYA7"/>
<protein>
    <submittedName>
        <fullName evidence="1">XS domain-containing protein</fullName>
    </submittedName>
</protein>
<dbReference type="STRING" id="35608.A0A2U1MYA7"/>
<proteinExistence type="predicted"/>
<keyword evidence="2" id="KW-1185">Reference proteome</keyword>
<dbReference type="OrthoDB" id="1750130at2759"/>
<organism evidence="1 2">
    <name type="scientific">Artemisia annua</name>
    <name type="common">Sweet wormwood</name>
    <dbReference type="NCBI Taxonomy" id="35608"/>
    <lineage>
        <taxon>Eukaryota</taxon>
        <taxon>Viridiplantae</taxon>
        <taxon>Streptophyta</taxon>
        <taxon>Embryophyta</taxon>
        <taxon>Tracheophyta</taxon>
        <taxon>Spermatophyta</taxon>
        <taxon>Magnoliopsida</taxon>
        <taxon>eudicotyledons</taxon>
        <taxon>Gunneridae</taxon>
        <taxon>Pentapetalae</taxon>
        <taxon>asterids</taxon>
        <taxon>campanulids</taxon>
        <taxon>Asterales</taxon>
        <taxon>Asteraceae</taxon>
        <taxon>Asteroideae</taxon>
        <taxon>Anthemideae</taxon>
        <taxon>Artemisiinae</taxon>
        <taxon>Artemisia</taxon>
    </lineage>
</organism>
<sequence>MSDFDVDQLNEVSQDVNLQLIWYKIKLAEEQMHSRAMEDSLGLVSRKLRINEEANRLIRERTILLHDETNEQMDYLEQFVKDHLKVIQNSRFDKLLEEARIRVHQVYSTMDTQMRDEKLEEMKNFEKQWEEFKKSHEEKISELMNRHLREETEMEARFNTEFSHLMAKYTPKVSSARL</sequence>
<comment type="caution">
    <text evidence="1">The sequence shown here is derived from an EMBL/GenBank/DDBJ whole genome shotgun (WGS) entry which is preliminary data.</text>
</comment>